<dbReference type="InterPro" id="IPR036249">
    <property type="entry name" value="Thioredoxin-like_sf"/>
</dbReference>
<dbReference type="InterPro" id="IPR013766">
    <property type="entry name" value="Thioredoxin_domain"/>
</dbReference>
<evidence type="ECO:0000256" key="1">
    <source>
        <dbReference type="SAM" id="SignalP"/>
    </source>
</evidence>
<dbReference type="InterPro" id="IPR000866">
    <property type="entry name" value="AhpC/TSA"/>
</dbReference>
<evidence type="ECO:0000313" key="3">
    <source>
        <dbReference type="EMBL" id="MBK9984903.1"/>
    </source>
</evidence>
<dbReference type="GO" id="GO:0016491">
    <property type="term" value="F:oxidoreductase activity"/>
    <property type="evidence" value="ECO:0007669"/>
    <property type="project" value="InterPro"/>
</dbReference>
<feature type="signal peptide" evidence="1">
    <location>
        <begin position="1"/>
        <end position="24"/>
    </location>
</feature>
<evidence type="ECO:0000259" key="2">
    <source>
        <dbReference type="PROSITE" id="PS51352"/>
    </source>
</evidence>
<dbReference type="AlphaFoldDB" id="A0A9D7SX76"/>
<organism evidence="3 4">
    <name type="scientific">Candidatus Opimibacter skivensis</name>
    <dbReference type="NCBI Taxonomy" id="2982028"/>
    <lineage>
        <taxon>Bacteria</taxon>
        <taxon>Pseudomonadati</taxon>
        <taxon>Bacteroidota</taxon>
        <taxon>Saprospiria</taxon>
        <taxon>Saprospirales</taxon>
        <taxon>Saprospiraceae</taxon>
        <taxon>Candidatus Opimibacter</taxon>
    </lineage>
</organism>
<dbReference type="PROSITE" id="PS51352">
    <property type="entry name" value="THIOREDOXIN_2"/>
    <property type="match status" value="1"/>
</dbReference>
<sequence>MKGRRFRSSFVLICLACLVSIAFAFRSIEDREKSDKDRTISDFRLLTTDGNIVSLSDYKDAKGFIIVFTSNHCPFAKLYTSRLNDLYSRYSPLDVPLLAINSMDSVVYEEENFEMMKQKSISASFKFPYLWDRRQTVGKDFGATHTPHAFVIWKENNQWIIEYSGAIDDNGAEPNIVRHAYVDEALKELLSGQHVTLAETHSIGCAIYYRR</sequence>
<feature type="chain" id="PRO_5039424709" evidence="1">
    <location>
        <begin position="25"/>
        <end position="211"/>
    </location>
</feature>
<comment type="caution">
    <text evidence="3">The sequence shown here is derived from an EMBL/GenBank/DDBJ whole genome shotgun (WGS) entry which is preliminary data.</text>
</comment>
<dbReference type="Pfam" id="PF00578">
    <property type="entry name" value="AhpC-TSA"/>
    <property type="match status" value="1"/>
</dbReference>
<evidence type="ECO:0000313" key="4">
    <source>
        <dbReference type="Proteomes" id="UP000808337"/>
    </source>
</evidence>
<keyword evidence="1" id="KW-0732">Signal</keyword>
<dbReference type="InterPro" id="IPR047262">
    <property type="entry name" value="PRX-like1"/>
</dbReference>
<dbReference type="GO" id="GO:0016209">
    <property type="term" value="F:antioxidant activity"/>
    <property type="evidence" value="ECO:0007669"/>
    <property type="project" value="InterPro"/>
</dbReference>
<gene>
    <name evidence="3" type="ORF">IPP15_21495</name>
</gene>
<dbReference type="Gene3D" id="3.40.30.10">
    <property type="entry name" value="Glutaredoxin"/>
    <property type="match status" value="1"/>
</dbReference>
<proteinExistence type="predicted"/>
<accession>A0A9D7SX76</accession>
<dbReference type="SUPFAM" id="SSF52833">
    <property type="entry name" value="Thioredoxin-like"/>
    <property type="match status" value="1"/>
</dbReference>
<dbReference type="Proteomes" id="UP000808337">
    <property type="component" value="Unassembled WGS sequence"/>
</dbReference>
<dbReference type="PANTHER" id="PTHR43640:SF1">
    <property type="entry name" value="THIOREDOXIN-DEPENDENT PEROXIREDOXIN"/>
    <property type="match status" value="1"/>
</dbReference>
<dbReference type="PANTHER" id="PTHR43640">
    <property type="entry name" value="OS07G0260300 PROTEIN"/>
    <property type="match status" value="1"/>
</dbReference>
<dbReference type="CDD" id="cd02969">
    <property type="entry name" value="PRX_like1"/>
    <property type="match status" value="1"/>
</dbReference>
<dbReference type="EMBL" id="JADKGY010000032">
    <property type="protein sequence ID" value="MBK9984903.1"/>
    <property type="molecule type" value="Genomic_DNA"/>
</dbReference>
<feature type="domain" description="Thioredoxin" evidence="2">
    <location>
        <begin position="34"/>
        <end position="191"/>
    </location>
</feature>
<reference evidence="3 4" key="1">
    <citation type="submission" date="2020-10" db="EMBL/GenBank/DDBJ databases">
        <title>Connecting structure to function with the recovery of over 1000 high-quality activated sludge metagenome-assembled genomes encoding full-length rRNA genes using long-read sequencing.</title>
        <authorList>
            <person name="Singleton C.M."/>
            <person name="Petriglieri F."/>
            <person name="Kristensen J.M."/>
            <person name="Kirkegaard R.H."/>
            <person name="Michaelsen T.Y."/>
            <person name="Andersen M.H."/>
            <person name="Karst S.M."/>
            <person name="Dueholm M.S."/>
            <person name="Nielsen P.H."/>
            <person name="Albertsen M."/>
        </authorList>
    </citation>
    <scope>NUCLEOTIDE SEQUENCE [LARGE SCALE GENOMIC DNA]</scope>
    <source>
        <strain evidence="3">Ribe_18-Q3-R11-54_MAXAC.273</strain>
    </source>
</reference>
<protein>
    <submittedName>
        <fullName evidence="3">Thioredoxin family protein</fullName>
    </submittedName>
</protein>
<name>A0A9D7SX76_9BACT</name>